<dbReference type="EMBL" id="JXST01000006">
    <property type="protein sequence ID" value="KIU17903.1"/>
    <property type="molecule type" value="Genomic_DNA"/>
</dbReference>
<dbReference type="AlphaFoldDB" id="A0A0D1J8H7"/>
<evidence type="ECO:0000313" key="2">
    <source>
        <dbReference type="Proteomes" id="UP000032221"/>
    </source>
</evidence>
<dbReference type="Proteomes" id="UP000032221">
    <property type="component" value="Unassembled WGS sequence"/>
</dbReference>
<comment type="caution">
    <text evidence="1">The sequence shown here is derived from an EMBL/GenBank/DDBJ whole genome shotgun (WGS) entry which is preliminary data.</text>
</comment>
<evidence type="ECO:0000313" key="1">
    <source>
        <dbReference type="EMBL" id="KIU17903.1"/>
    </source>
</evidence>
<accession>A0A0D1J8H7</accession>
<name>A0A0D1J8H7_9MYCO</name>
<sequence>MTDVIDRIDELIDEQLAAGEPENGWDYGDPEYPECPHCGRDWHGLPINRWGYSAVMCEGSTFIGPMQDPWGLRPHREVFVRIIASIDTDAIARFRAQMEQVAAALAATGQAFLQVWPSWNLSVGDWYQQTPPQRGWCKDPTQPAAFHDLTWTPGPHNWHYEMQRPPLQFPHSPHPFFRYASPSEALIRQHWDEFNAPAHPLPERPEFDFTKYDLDPVHGVFAEPRRRGRR</sequence>
<reference evidence="1 2" key="1">
    <citation type="submission" date="2015-01" db="EMBL/GenBank/DDBJ databases">
        <title>Genome sequence of Mycobacterium llatzerense and Mycobacterium immunogenum recovered from brain abscess.</title>
        <authorList>
            <person name="Greninger A.L."/>
            <person name="Langelier C."/>
            <person name="Cunningham G."/>
            <person name="Chiu C.Y."/>
            <person name="Miller S."/>
        </authorList>
    </citation>
    <scope>NUCLEOTIDE SEQUENCE [LARGE SCALE GENOMIC DNA]</scope>
    <source>
        <strain evidence="1 2">CLUC14</strain>
    </source>
</reference>
<protein>
    <submittedName>
        <fullName evidence="1">Uncharacterized protein</fullName>
    </submittedName>
</protein>
<dbReference type="STRING" id="280871.TL10_06510"/>
<dbReference type="RefSeq" id="WP_043984974.1">
    <property type="nucleotide sequence ID" value="NZ_JXST01000006.1"/>
</dbReference>
<dbReference type="PATRIC" id="fig|280871.6.peg.1340"/>
<proteinExistence type="predicted"/>
<gene>
    <name evidence="1" type="ORF">TL10_06510</name>
</gene>
<dbReference type="OrthoDB" id="4552871at2"/>
<keyword evidence="2" id="KW-1185">Reference proteome</keyword>
<organism evidence="1 2">
    <name type="scientific">Mycolicibacterium llatzerense</name>
    <dbReference type="NCBI Taxonomy" id="280871"/>
    <lineage>
        <taxon>Bacteria</taxon>
        <taxon>Bacillati</taxon>
        <taxon>Actinomycetota</taxon>
        <taxon>Actinomycetes</taxon>
        <taxon>Mycobacteriales</taxon>
        <taxon>Mycobacteriaceae</taxon>
        <taxon>Mycolicibacterium</taxon>
    </lineage>
</organism>